<feature type="chain" id="PRO_5039250240" evidence="2">
    <location>
        <begin position="24"/>
        <end position="408"/>
    </location>
</feature>
<dbReference type="CDD" id="cd07185">
    <property type="entry name" value="OmpA_C-like"/>
    <property type="match status" value="1"/>
</dbReference>
<dbReference type="AlphaFoldDB" id="A0A9D9EQ88"/>
<dbReference type="PANTHER" id="PTHR30329">
    <property type="entry name" value="STATOR ELEMENT OF FLAGELLAR MOTOR COMPLEX"/>
    <property type="match status" value="1"/>
</dbReference>
<evidence type="ECO:0000313" key="4">
    <source>
        <dbReference type="EMBL" id="MBO8451103.1"/>
    </source>
</evidence>
<reference evidence="4" key="2">
    <citation type="journal article" date="2021" name="PeerJ">
        <title>Extensive microbial diversity within the chicken gut microbiome revealed by metagenomics and culture.</title>
        <authorList>
            <person name="Gilroy R."/>
            <person name="Ravi A."/>
            <person name="Getino M."/>
            <person name="Pursley I."/>
            <person name="Horton D.L."/>
            <person name="Alikhan N.F."/>
            <person name="Baker D."/>
            <person name="Gharbi K."/>
            <person name="Hall N."/>
            <person name="Watson M."/>
            <person name="Adriaenssens E.M."/>
            <person name="Foster-Nyarko E."/>
            <person name="Jarju S."/>
            <person name="Secka A."/>
            <person name="Antonio M."/>
            <person name="Oren A."/>
            <person name="Chaudhuri R.R."/>
            <person name="La Ragione R."/>
            <person name="Hildebrand F."/>
            <person name="Pallen M.J."/>
        </authorList>
    </citation>
    <scope>NUCLEOTIDE SEQUENCE</scope>
    <source>
        <strain evidence="4">B3-4054</strain>
    </source>
</reference>
<dbReference type="InterPro" id="IPR006665">
    <property type="entry name" value="OmpA-like"/>
</dbReference>
<protein>
    <submittedName>
        <fullName evidence="4">OmpA family protein</fullName>
    </submittedName>
</protein>
<gene>
    <name evidence="4" type="ORF">IAA96_08370</name>
</gene>
<sequence length="408" mass="46031">MKVRIFLFSAAVCLLAAVLPAGAEVFRFRFTEGQSYRINSLVNEEVYLDGVHSHTAEITNRITVNVSGVQTENGRVSARHDCTFMTSERNENGGFAWNRRYESVFRREENGRYRISAGYFMPVVRDIPVFPDMDLQPGDRWQADGEEAHDFREFFGIPEPYRIPFTAQYAYIGPVETETGTLHHIQAEYEMTFATPEEILRSQQDGGFFPLGIRGVSRQQLYWDNEAGALSHYTEEFHIQIEVSTGQVIDYVGTSSAAVHDNPRLDREQMVEEMEGELHRRGIENARVSATEEGVTISIENIHFAADTARLLPGEEEKIRKIAEILAAYPGHDLLVSGHTALAGTAEARQRLSEERAETVAAMLIESGAREAHNVFTQGFGAERPCAPNDTEENRARNRRVEITILEK</sequence>
<keyword evidence="1" id="KW-0472">Membrane</keyword>
<proteinExistence type="predicted"/>
<reference evidence="4" key="1">
    <citation type="submission" date="2020-10" db="EMBL/GenBank/DDBJ databases">
        <authorList>
            <person name="Gilroy R."/>
        </authorList>
    </citation>
    <scope>NUCLEOTIDE SEQUENCE</scope>
    <source>
        <strain evidence="4">B3-4054</strain>
    </source>
</reference>
<comment type="caution">
    <text evidence="4">The sequence shown here is derived from an EMBL/GenBank/DDBJ whole genome shotgun (WGS) entry which is preliminary data.</text>
</comment>
<evidence type="ECO:0000256" key="2">
    <source>
        <dbReference type="SAM" id="SignalP"/>
    </source>
</evidence>
<dbReference type="InterPro" id="IPR050330">
    <property type="entry name" value="Bact_OuterMem_StrucFunc"/>
</dbReference>
<dbReference type="PROSITE" id="PS51123">
    <property type="entry name" value="OMPA_2"/>
    <property type="match status" value="1"/>
</dbReference>
<accession>A0A9D9EQ88</accession>
<name>A0A9D9EQ88_9SPIR</name>
<evidence type="ECO:0000259" key="3">
    <source>
        <dbReference type="PROSITE" id="PS51123"/>
    </source>
</evidence>
<feature type="domain" description="OmpA-like" evidence="3">
    <location>
        <begin position="291"/>
        <end position="408"/>
    </location>
</feature>
<dbReference type="SUPFAM" id="SSF103088">
    <property type="entry name" value="OmpA-like"/>
    <property type="match status" value="1"/>
</dbReference>
<dbReference type="GO" id="GO:0016020">
    <property type="term" value="C:membrane"/>
    <property type="evidence" value="ECO:0007669"/>
    <property type="project" value="UniProtKB-UniRule"/>
</dbReference>
<dbReference type="PANTHER" id="PTHR30329:SF21">
    <property type="entry name" value="LIPOPROTEIN YIAD-RELATED"/>
    <property type="match status" value="1"/>
</dbReference>
<dbReference type="Pfam" id="PF00691">
    <property type="entry name" value="OmpA"/>
    <property type="match status" value="1"/>
</dbReference>
<dbReference type="EMBL" id="JADIMS010000156">
    <property type="protein sequence ID" value="MBO8451103.1"/>
    <property type="molecule type" value="Genomic_DNA"/>
</dbReference>
<evidence type="ECO:0000256" key="1">
    <source>
        <dbReference type="PROSITE-ProRule" id="PRU00473"/>
    </source>
</evidence>
<organism evidence="4 5">
    <name type="scientific">Candidatus Avitreponema avistercoris</name>
    <dbReference type="NCBI Taxonomy" id="2840705"/>
    <lineage>
        <taxon>Bacteria</taxon>
        <taxon>Pseudomonadati</taxon>
        <taxon>Spirochaetota</taxon>
        <taxon>Spirochaetia</taxon>
        <taxon>Spirochaetales</taxon>
        <taxon>Candidatus Avitreponema</taxon>
    </lineage>
</organism>
<feature type="signal peptide" evidence="2">
    <location>
        <begin position="1"/>
        <end position="23"/>
    </location>
</feature>
<dbReference type="InterPro" id="IPR036737">
    <property type="entry name" value="OmpA-like_sf"/>
</dbReference>
<dbReference type="Proteomes" id="UP000823616">
    <property type="component" value="Unassembled WGS sequence"/>
</dbReference>
<evidence type="ECO:0000313" key="5">
    <source>
        <dbReference type="Proteomes" id="UP000823616"/>
    </source>
</evidence>
<dbReference type="Gene3D" id="3.30.1330.60">
    <property type="entry name" value="OmpA-like domain"/>
    <property type="match status" value="1"/>
</dbReference>
<keyword evidence="2" id="KW-0732">Signal</keyword>